<keyword evidence="15" id="KW-1185">Reference proteome</keyword>
<keyword evidence="10 12" id="KW-0472">Membrane</keyword>
<evidence type="ECO:0000256" key="1">
    <source>
        <dbReference type="ARBA" id="ARBA00004651"/>
    </source>
</evidence>
<evidence type="ECO:0000256" key="13">
    <source>
        <dbReference type="SAM" id="MobiDB-lite"/>
    </source>
</evidence>
<feature type="transmembrane region" description="Helical" evidence="12">
    <location>
        <begin position="183"/>
        <end position="210"/>
    </location>
</feature>
<feature type="transmembrane region" description="Helical" evidence="12">
    <location>
        <begin position="145"/>
        <end position="163"/>
    </location>
</feature>
<dbReference type="GO" id="GO:0009306">
    <property type="term" value="P:protein secretion"/>
    <property type="evidence" value="ECO:0007669"/>
    <property type="project" value="InterPro"/>
</dbReference>
<evidence type="ECO:0000256" key="4">
    <source>
        <dbReference type="ARBA" id="ARBA00022448"/>
    </source>
</evidence>
<proteinExistence type="inferred from homology"/>
<dbReference type="GO" id="GO:0044780">
    <property type="term" value="P:bacterial-type flagellum assembly"/>
    <property type="evidence" value="ECO:0007669"/>
    <property type="project" value="InterPro"/>
</dbReference>
<evidence type="ECO:0000256" key="12">
    <source>
        <dbReference type="RuleBase" id="RU364091"/>
    </source>
</evidence>
<evidence type="ECO:0000256" key="8">
    <source>
        <dbReference type="ARBA" id="ARBA00022927"/>
    </source>
</evidence>
<evidence type="ECO:0000313" key="15">
    <source>
        <dbReference type="Proteomes" id="UP000429958"/>
    </source>
</evidence>
<dbReference type="InterPro" id="IPR006135">
    <property type="entry name" value="T3SS_substrate_exporter"/>
</dbReference>
<comment type="function">
    <text evidence="12">Required for formation of the rod structure in the basal body of the flagellar apparatus. Together with FliI and FliH, may constitute the export apparatus of flagellin.</text>
</comment>
<keyword evidence="14" id="KW-0282">Flagellum</keyword>
<reference evidence="14 15" key="1">
    <citation type="submission" date="2019-08" db="EMBL/GenBank/DDBJ databases">
        <title>In-depth cultivation of the pig gut microbiome towards novel bacterial diversity and tailored functional studies.</title>
        <authorList>
            <person name="Wylensek D."/>
            <person name="Hitch T.C.A."/>
            <person name="Clavel T."/>
        </authorList>
    </citation>
    <scope>NUCLEOTIDE SEQUENCE [LARGE SCALE GENOMIC DNA]</scope>
    <source>
        <strain evidence="14 15">WCA-389-WT-23D1</strain>
    </source>
</reference>
<evidence type="ECO:0000256" key="10">
    <source>
        <dbReference type="ARBA" id="ARBA00023136"/>
    </source>
</evidence>
<feature type="compositionally biased region" description="Basic and acidic residues" evidence="13">
    <location>
        <begin position="8"/>
        <end position="25"/>
    </location>
</feature>
<keyword evidence="7 12" id="KW-1005">Bacterial flagellum biogenesis</keyword>
<dbReference type="PRINTS" id="PR00950">
    <property type="entry name" value="TYPE3IMSPROT"/>
</dbReference>
<keyword evidence="8 12" id="KW-0653">Protein transport</keyword>
<comment type="subcellular location">
    <subcellularLocation>
        <location evidence="1">Cell membrane</location>
        <topology evidence="1">Multi-pass membrane protein</topology>
    </subcellularLocation>
</comment>
<dbReference type="NCBIfam" id="TIGR00328">
    <property type="entry name" value="flhB"/>
    <property type="match status" value="1"/>
</dbReference>
<dbReference type="PANTHER" id="PTHR30531">
    <property type="entry name" value="FLAGELLAR BIOSYNTHETIC PROTEIN FLHB"/>
    <property type="match status" value="1"/>
</dbReference>
<name>A0A7X2NM18_9CLOT</name>
<evidence type="ECO:0000313" key="14">
    <source>
        <dbReference type="EMBL" id="MSS37369.1"/>
    </source>
</evidence>
<keyword evidence="5 12" id="KW-1003">Cell membrane</keyword>
<dbReference type="EMBL" id="VUMD01000010">
    <property type="protein sequence ID" value="MSS37369.1"/>
    <property type="molecule type" value="Genomic_DNA"/>
</dbReference>
<dbReference type="Proteomes" id="UP000429958">
    <property type="component" value="Unassembled WGS sequence"/>
</dbReference>
<keyword evidence="9 12" id="KW-1133">Transmembrane helix</keyword>
<evidence type="ECO:0000256" key="9">
    <source>
        <dbReference type="ARBA" id="ARBA00022989"/>
    </source>
</evidence>
<keyword evidence="4 12" id="KW-0813">Transport</keyword>
<feature type="transmembrane region" description="Helical" evidence="12">
    <location>
        <begin position="33"/>
        <end position="52"/>
    </location>
</feature>
<evidence type="ECO:0000256" key="5">
    <source>
        <dbReference type="ARBA" id="ARBA00022475"/>
    </source>
</evidence>
<protein>
    <recommendedName>
        <fullName evidence="3 12">Flagellar biosynthetic protein FlhB</fullName>
    </recommendedName>
</protein>
<sequence length="357" mass="40488">MAGGGGGEKTEKPTSKRRQDARKEGNVFQSRDAATVVVLFGVFWGIKLYLPFLQKTIEECLNHFISRVSWENPLGEAPQIFIYLVVTVVKCTVPLLLWASLLGILAHGVQTRFNVSFQSVKPKLSKLNPISGLKKMFALRNVVELVKNLIKITLLLVLLYGILKKDLVAMSKLLDMQTMASAAFMLKAVFDLVVKVCAAFTVVAFFDFLYQRWEYEKNLKMTKQEVKDEFKQTEGNPEIKGRIRRIQRQMALSRMMQKVPQADVIIRNPTHYAIALKYDPKKHGAPVVLAMGQDELALRIVRAGEENGVFIIENKPLARALYGSCRLDREIPAEFYGAVAEILVHIYRAGHREDMFR</sequence>
<feature type="region of interest" description="Disordered" evidence="13">
    <location>
        <begin position="1"/>
        <end position="26"/>
    </location>
</feature>
<dbReference type="PANTHER" id="PTHR30531:SF12">
    <property type="entry name" value="FLAGELLAR BIOSYNTHETIC PROTEIN FLHB"/>
    <property type="match status" value="1"/>
</dbReference>
<accession>A0A7X2NM18</accession>
<dbReference type="AlphaFoldDB" id="A0A7X2NM18"/>
<dbReference type="GO" id="GO:0005886">
    <property type="term" value="C:plasma membrane"/>
    <property type="evidence" value="ECO:0007669"/>
    <property type="project" value="UniProtKB-SubCell"/>
</dbReference>
<organism evidence="14 15">
    <name type="scientific">Clostridium porci</name>
    <dbReference type="NCBI Taxonomy" id="2605778"/>
    <lineage>
        <taxon>Bacteria</taxon>
        <taxon>Bacillati</taxon>
        <taxon>Bacillota</taxon>
        <taxon>Clostridia</taxon>
        <taxon>Eubacteriales</taxon>
        <taxon>Clostridiaceae</taxon>
        <taxon>Clostridium</taxon>
    </lineage>
</organism>
<keyword evidence="11 12" id="KW-1006">Bacterial flagellum protein export</keyword>
<gene>
    <name evidence="12 14" type="primary">flhB</name>
    <name evidence="14" type="ORF">FYJ39_12475</name>
</gene>
<keyword evidence="6 12" id="KW-0812">Transmembrane</keyword>
<keyword evidence="14" id="KW-0969">Cilium</keyword>
<dbReference type="SUPFAM" id="SSF160544">
    <property type="entry name" value="EscU C-terminal domain-like"/>
    <property type="match status" value="1"/>
</dbReference>
<evidence type="ECO:0000256" key="3">
    <source>
        <dbReference type="ARBA" id="ARBA00021622"/>
    </source>
</evidence>
<feature type="transmembrane region" description="Helical" evidence="12">
    <location>
        <begin position="80"/>
        <end position="106"/>
    </location>
</feature>
<dbReference type="Gene3D" id="6.10.250.2080">
    <property type="match status" value="1"/>
</dbReference>
<comment type="caution">
    <text evidence="14">The sequence shown here is derived from an EMBL/GenBank/DDBJ whole genome shotgun (WGS) entry which is preliminary data.</text>
</comment>
<evidence type="ECO:0000256" key="7">
    <source>
        <dbReference type="ARBA" id="ARBA00022795"/>
    </source>
</evidence>
<dbReference type="InterPro" id="IPR029025">
    <property type="entry name" value="T3SS_substrate_exporter_C"/>
</dbReference>
<comment type="similarity">
    <text evidence="2 12">Belongs to the type III secretion exporter family.</text>
</comment>
<dbReference type="Pfam" id="PF01312">
    <property type="entry name" value="Bac_export_2"/>
    <property type="match status" value="1"/>
</dbReference>
<dbReference type="InterPro" id="IPR006136">
    <property type="entry name" value="FlhB"/>
</dbReference>
<keyword evidence="14" id="KW-0966">Cell projection</keyword>
<evidence type="ECO:0000256" key="2">
    <source>
        <dbReference type="ARBA" id="ARBA00010690"/>
    </source>
</evidence>
<evidence type="ECO:0000256" key="6">
    <source>
        <dbReference type="ARBA" id="ARBA00022692"/>
    </source>
</evidence>
<dbReference type="RefSeq" id="WP_154472796.1">
    <property type="nucleotide sequence ID" value="NZ_VUMD01000010.1"/>
</dbReference>
<evidence type="ECO:0000256" key="11">
    <source>
        <dbReference type="ARBA" id="ARBA00023225"/>
    </source>
</evidence>
<dbReference type="Gene3D" id="3.40.1690.10">
    <property type="entry name" value="secretion proteins EscU"/>
    <property type="match status" value="1"/>
</dbReference>